<evidence type="ECO:0000313" key="2">
    <source>
        <dbReference type="EMBL" id="QBD83135.1"/>
    </source>
</evidence>
<dbReference type="GO" id="GO:0032259">
    <property type="term" value="P:methylation"/>
    <property type="evidence" value="ECO:0007669"/>
    <property type="project" value="UniProtKB-KW"/>
</dbReference>
<dbReference type="GO" id="GO:0008168">
    <property type="term" value="F:methyltransferase activity"/>
    <property type="evidence" value="ECO:0007669"/>
    <property type="project" value="UniProtKB-KW"/>
</dbReference>
<dbReference type="Proteomes" id="UP000290365">
    <property type="component" value="Chromosome"/>
</dbReference>
<dbReference type="RefSeq" id="WP_129894202.1">
    <property type="nucleotide sequence ID" value="NZ_CP035758.1"/>
</dbReference>
<keyword evidence="2" id="KW-0489">Methyltransferase</keyword>
<proteinExistence type="predicted"/>
<dbReference type="KEGG" id="kbs:EPA93_47115"/>
<accession>A0A4P6K4Y0</accession>
<keyword evidence="2" id="KW-0808">Transferase</keyword>
<organism evidence="2 3">
    <name type="scientific">Ktedonosporobacter rubrisoli</name>
    <dbReference type="NCBI Taxonomy" id="2509675"/>
    <lineage>
        <taxon>Bacteria</taxon>
        <taxon>Bacillati</taxon>
        <taxon>Chloroflexota</taxon>
        <taxon>Ktedonobacteria</taxon>
        <taxon>Ktedonobacterales</taxon>
        <taxon>Ktedonosporobacteraceae</taxon>
        <taxon>Ktedonosporobacter</taxon>
    </lineage>
</organism>
<dbReference type="EMBL" id="CP035758">
    <property type="protein sequence ID" value="QBD83135.1"/>
    <property type="molecule type" value="Genomic_DNA"/>
</dbReference>
<dbReference type="CDD" id="cd02440">
    <property type="entry name" value="AdoMet_MTases"/>
    <property type="match status" value="1"/>
</dbReference>
<evidence type="ECO:0000313" key="3">
    <source>
        <dbReference type="Proteomes" id="UP000290365"/>
    </source>
</evidence>
<dbReference type="Pfam" id="PF13649">
    <property type="entry name" value="Methyltransf_25"/>
    <property type="match status" value="1"/>
</dbReference>
<name>A0A4P6K4Y0_KTERU</name>
<gene>
    <name evidence="2" type="ORF">EPA93_47115</name>
</gene>
<keyword evidence="3" id="KW-1185">Reference proteome</keyword>
<protein>
    <submittedName>
        <fullName evidence="2">Methyltransferase domain-containing protein</fullName>
    </submittedName>
</protein>
<dbReference type="SUPFAM" id="SSF53335">
    <property type="entry name" value="S-adenosyl-L-methionine-dependent methyltransferases"/>
    <property type="match status" value="1"/>
</dbReference>
<sequence length="268" mass="29931">MTRPGGYVESYYLSVLADMLKQRKQRSYDCMHILRGHTVLDVGCGQGTDTLLLADLVGPAGRVIGIDHDLFMVNEAERRSIEGGYSSWCRHRRGEASALPLESNSVDASRCENLFQDLSQPAEAQEALAEMVRVTRPGGWVVVMETDLSTFSIDTAEVDIERRLVRFCAEHLVGNGYAGRHLYRLFKQQPLTDMMIEIHPMCITSYEMARYVGAIDLIEQEALAANVLTADELERLHKNLQQAEAEGTFFAHINTVLAAGRKLEPATK</sequence>
<dbReference type="PANTHER" id="PTHR43591">
    <property type="entry name" value="METHYLTRANSFERASE"/>
    <property type="match status" value="1"/>
</dbReference>
<dbReference type="Gene3D" id="3.40.50.150">
    <property type="entry name" value="Vaccinia Virus protein VP39"/>
    <property type="match status" value="1"/>
</dbReference>
<dbReference type="InterPro" id="IPR029063">
    <property type="entry name" value="SAM-dependent_MTases_sf"/>
</dbReference>
<feature type="domain" description="Methyltransferase" evidence="1">
    <location>
        <begin position="39"/>
        <end position="139"/>
    </location>
</feature>
<dbReference type="PANTHER" id="PTHR43591:SF78">
    <property type="entry name" value="SLR0407 PROTEIN"/>
    <property type="match status" value="1"/>
</dbReference>
<dbReference type="InterPro" id="IPR041698">
    <property type="entry name" value="Methyltransf_25"/>
</dbReference>
<evidence type="ECO:0000259" key="1">
    <source>
        <dbReference type="Pfam" id="PF13649"/>
    </source>
</evidence>
<dbReference type="AlphaFoldDB" id="A0A4P6K4Y0"/>
<reference evidence="2 3" key="1">
    <citation type="submission" date="2019-01" db="EMBL/GenBank/DDBJ databases">
        <title>Ktedonosporobacter rubrisoli SCAWS-G2.</title>
        <authorList>
            <person name="Huang Y."/>
            <person name="Yan B."/>
        </authorList>
    </citation>
    <scope>NUCLEOTIDE SEQUENCE [LARGE SCALE GENOMIC DNA]</scope>
    <source>
        <strain evidence="2 3">SCAWS-G2</strain>
    </source>
</reference>
<dbReference type="OrthoDB" id="151953at2"/>